<evidence type="ECO:0000256" key="10">
    <source>
        <dbReference type="ARBA" id="ARBA00023180"/>
    </source>
</evidence>
<dbReference type="SUPFAM" id="SSF55073">
    <property type="entry name" value="Nucleotide cyclase"/>
    <property type="match status" value="1"/>
</dbReference>
<dbReference type="PANTHER" id="PTHR11920:SF501">
    <property type="entry name" value="GUANYLATE CYCLASE 32E"/>
    <property type="match status" value="1"/>
</dbReference>
<evidence type="ECO:0000256" key="4">
    <source>
        <dbReference type="ARBA" id="ARBA00022692"/>
    </source>
</evidence>
<dbReference type="InterPro" id="IPR018297">
    <property type="entry name" value="A/G_cyclase_CS"/>
</dbReference>
<evidence type="ECO:0000256" key="6">
    <source>
        <dbReference type="ARBA" id="ARBA00022741"/>
    </source>
</evidence>
<dbReference type="InterPro" id="IPR001245">
    <property type="entry name" value="Ser-Thr/Tyr_kinase_cat_dom"/>
</dbReference>
<dbReference type="AlphaFoldDB" id="A0A0N5B2T4"/>
<dbReference type="InterPro" id="IPR011009">
    <property type="entry name" value="Kinase-like_dom_sf"/>
</dbReference>
<dbReference type="EC" id="4.6.1.2" evidence="3 14"/>
<dbReference type="GO" id="GO:0005886">
    <property type="term" value="C:plasma membrane"/>
    <property type="evidence" value="ECO:0007669"/>
    <property type="project" value="TreeGrafter"/>
</dbReference>
<evidence type="ECO:0000256" key="15">
    <source>
        <dbReference type="SAM" id="Phobius"/>
    </source>
</evidence>
<dbReference type="GO" id="GO:0005524">
    <property type="term" value="F:ATP binding"/>
    <property type="evidence" value="ECO:0007669"/>
    <property type="project" value="InterPro"/>
</dbReference>
<proteinExistence type="inferred from homology"/>
<dbReference type="Proteomes" id="UP000046392">
    <property type="component" value="Unplaced"/>
</dbReference>
<dbReference type="InterPro" id="IPR029787">
    <property type="entry name" value="Nucleotide_cyclase"/>
</dbReference>
<feature type="domain" description="Guanylate cyclase" evidence="18">
    <location>
        <begin position="889"/>
        <end position="1019"/>
    </location>
</feature>
<organism evidence="19 20">
    <name type="scientific">Strongyloides papillosus</name>
    <name type="common">Intestinal threadworm</name>
    <dbReference type="NCBI Taxonomy" id="174720"/>
    <lineage>
        <taxon>Eukaryota</taxon>
        <taxon>Metazoa</taxon>
        <taxon>Ecdysozoa</taxon>
        <taxon>Nematoda</taxon>
        <taxon>Chromadorea</taxon>
        <taxon>Rhabditida</taxon>
        <taxon>Tylenchina</taxon>
        <taxon>Panagrolaimomorpha</taxon>
        <taxon>Strongyloidoidea</taxon>
        <taxon>Strongyloididae</taxon>
        <taxon>Strongyloides</taxon>
    </lineage>
</organism>
<keyword evidence="8 15" id="KW-0472">Membrane</keyword>
<evidence type="ECO:0000256" key="12">
    <source>
        <dbReference type="ARBA" id="ARBA00023293"/>
    </source>
</evidence>
<keyword evidence="11 13" id="KW-0456">Lyase</keyword>
<accession>A0A0N5B2T4</accession>
<keyword evidence="19" id="KW-1185">Reference proteome</keyword>
<evidence type="ECO:0000256" key="5">
    <source>
        <dbReference type="ARBA" id="ARBA00022729"/>
    </source>
</evidence>
<dbReference type="PROSITE" id="PS50011">
    <property type="entry name" value="PROTEIN_KINASE_DOM"/>
    <property type="match status" value="1"/>
</dbReference>
<dbReference type="InterPro" id="IPR001054">
    <property type="entry name" value="A/G_cyclase"/>
</dbReference>
<dbReference type="SUPFAM" id="SSF53822">
    <property type="entry name" value="Periplasmic binding protein-like I"/>
    <property type="match status" value="1"/>
</dbReference>
<keyword evidence="9" id="KW-0675">Receptor</keyword>
<evidence type="ECO:0000259" key="18">
    <source>
        <dbReference type="PROSITE" id="PS50125"/>
    </source>
</evidence>
<evidence type="ECO:0000256" key="14">
    <source>
        <dbReference type="RuleBase" id="RU003431"/>
    </source>
</evidence>
<dbReference type="Gene3D" id="3.30.70.1230">
    <property type="entry name" value="Nucleotide cyclase"/>
    <property type="match status" value="1"/>
</dbReference>
<dbReference type="CDD" id="cd07302">
    <property type="entry name" value="CHD"/>
    <property type="match status" value="1"/>
</dbReference>
<evidence type="ECO:0000313" key="20">
    <source>
        <dbReference type="WBParaSite" id="SPAL_0000038700.1"/>
    </source>
</evidence>
<sequence>MHHSKVDHTLSMMKLTFLLLFSIFHSMNCQMNESNYGIVRVGMLFSKTTERYKDFQIYQGTAYATMEALRLARINMSNLQFINFQFSWEFPECDIPMAAGKTFELINEEDEPIDALLGLGCAESAEVVINIGAYYNIPIYLWSVFNSNYQNASNTVQITPNYKDFGRTLGEIFNKFNWSTLCLIYYSSIEALNSCNYFSETFLSTINNEYQHINVVLVKQLNNYDNVTLNTLSKQIKARSRIIILCFNDYDKLRDLLLNFYDNGMSNPEYVYINVDADMDYYVNTENKSIFLDSNTPSDGRDMDALNIGKYMFHAQVSMRGGNSNQHNYFRSVAKEVMKNPPFNCTTECEGYDRGTRYAGYLHDAALVYYISLGKIMEIYGGEATIQNLSSNATYLRKYSQGTFPGITGEFTINDKYTRISEFSFSSYTDAGLDIETWIYSYCNGTPVLTLTYKDPRTTIWASRDGVQPLDEPICGYSGELCPESFINTNPVVFAVLIAGAIVVICIIIGVILSCFYIKRNEAKKEDELWKVSYFKLEEYGNEKDFVSKRSIQSTGQISQKITEFSDCNGKYKLYMYKNEIIIGCSFNVTYELNNNDRKHLRMLRMLDHENLNKFIGYAIDAPNPMCFFKFCYRGDLKNVFCSDNSRITIDIFFSYSIIMDVICGLQYIHNSPLGYHGYLTSLNCLVDERWQVKITNYGIPFIRKLETLDSQDLLWTAPEIVREEVPTPSSSSDIFSLSIIITEILNQKGAYDNSDIQGGVDEVIYLMKRNKLIRPKIEPVLDNTPPAIILLIKDMWNENAHERPSIDKIRTLVKEMYNCKSKNLMDHLFLMLESYTTTLEEEINERTKELVEEKKKADTLLSRMLPAQVAEKLKSGQTVSPELFDSVTIFFSDVVSFTVLASKCTPLQVVNLLNNLYTTFDSIISEHDVYKVETIGDGYLCVSGLPIRNGYLHAKEIANLSLQLIKSLDGFRIEYLPDERIKIRIGVNSGPCVAGVVGLSMPRYCLFGDTVNTASRMESNGKPNHIHMSADANKILVEKIGGYITEPRGEIIIKGKGVMETYWLIGKVDENSNNAMYTAYKNSIQ</sequence>
<feature type="transmembrane region" description="Helical" evidence="15">
    <location>
        <begin position="492"/>
        <end position="518"/>
    </location>
</feature>
<dbReference type="SUPFAM" id="SSF56112">
    <property type="entry name" value="Protein kinase-like (PK-like)"/>
    <property type="match status" value="1"/>
</dbReference>
<dbReference type="InterPro" id="IPR028082">
    <property type="entry name" value="Peripla_BP_I"/>
</dbReference>
<dbReference type="Pfam" id="PF07714">
    <property type="entry name" value="PK_Tyr_Ser-Thr"/>
    <property type="match status" value="1"/>
</dbReference>
<dbReference type="GO" id="GO:0004383">
    <property type="term" value="F:guanylate cyclase activity"/>
    <property type="evidence" value="ECO:0007669"/>
    <property type="project" value="UniProtKB-EC"/>
</dbReference>
<dbReference type="InterPro" id="IPR000719">
    <property type="entry name" value="Prot_kinase_dom"/>
</dbReference>
<evidence type="ECO:0000256" key="16">
    <source>
        <dbReference type="SAM" id="SignalP"/>
    </source>
</evidence>
<dbReference type="GO" id="GO:0004016">
    <property type="term" value="F:adenylate cyclase activity"/>
    <property type="evidence" value="ECO:0007669"/>
    <property type="project" value="TreeGrafter"/>
</dbReference>
<feature type="chain" id="PRO_5005893664" description="Guanylate cyclase" evidence="16">
    <location>
        <begin position="30"/>
        <end position="1086"/>
    </location>
</feature>
<dbReference type="WBParaSite" id="SPAL_0000038700.1">
    <property type="protein sequence ID" value="SPAL_0000038700.1"/>
    <property type="gene ID" value="SPAL_0000038700"/>
</dbReference>
<keyword evidence="5 16" id="KW-0732">Signal</keyword>
<evidence type="ECO:0000256" key="13">
    <source>
        <dbReference type="RuleBase" id="RU000405"/>
    </source>
</evidence>
<evidence type="ECO:0000313" key="19">
    <source>
        <dbReference type="Proteomes" id="UP000046392"/>
    </source>
</evidence>
<name>A0A0N5B2T4_STREA</name>
<dbReference type="GO" id="GO:0007635">
    <property type="term" value="P:chemosensory behavior"/>
    <property type="evidence" value="ECO:0007669"/>
    <property type="project" value="UniProtKB-ARBA"/>
</dbReference>
<dbReference type="InterPro" id="IPR050401">
    <property type="entry name" value="Cyclic_nucleotide_synthase"/>
</dbReference>
<dbReference type="GO" id="GO:0035556">
    <property type="term" value="P:intracellular signal transduction"/>
    <property type="evidence" value="ECO:0007669"/>
    <property type="project" value="InterPro"/>
</dbReference>
<dbReference type="Gene3D" id="3.40.50.2300">
    <property type="match status" value="2"/>
</dbReference>
<keyword evidence="6" id="KW-0547">Nucleotide-binding</keyword>
<feature type="domain" description="Protein kinase" evidence="17">
    <location>
        <begin position="534"/>
        <end position="831"/>
    </location>
</feature>
<evidence type="ECO:0000256" key="8">
    <source>
        <dbReference type="ARBA" id="ARBA00023136"/>
    </source>
</evidence>
<comment type="similarity">
    <text evidence="13">Belongs to the adenylyl cyclase class-4/guanylyl cyclase family.</text>
</comment>
<evidence type="ECO:0000256" key="7">
    <source>
        <dbReference type="ARBA" id="ARBA00022989"/>
    </source>
</evidence>
<keyword evidence="12 14" id="KW-0141">cGMP biosynthesis</keyword>
<dbReference type="GO" id="GO:0006935">
    <property type="term" value="P:chemotaxis"/>
    <property type="evidence" value="ECO:0007669"/>
    <property type="project" value="UniProtKB-ARBA"/>
</dbReference>
<keyword evidence="10" id="KW-0325">Glycoprotein</keyword>
<evidence type="ECO:0000256" key="1">
    <source>
        <dbReference type="ARBA" id="ARBA00001436"/>
    </source>
</evidence>
<comment type="catalytic activity">
    <reaction evidence="1 14">
        <text>GTP = 3',5'-cyclic GMP + diphosphate</text>
        <dbReference type="Rhea" id="RHEA:13665"/>
        <dbReference type="ChEBI" id="CHEBI:33019"/>
        <dbReference type="ChEBI" id="CHEBI:37565"/>
        <dbReference type="ChEBI" id="CHEBI:57746"/>
        <dbReference type="EC" id="4.6.1.2"/>
    </reaction>
</comment>
<evidence type="ECO:0000256" key="11">
    <source>
        <dbReference type="ARBA" id="ARBA00023239"/>
    </source>
</evidence>
<evidence type="ECO:0000256" key="9">
    <source>
        <dbReference type="ARBA" id="ARBA00023170"/>
    </source>
</evidence>
<dbReference type="SMART" id="SM00044">
    <property type="entry name" value="CYCc"/>
    <property type="match status" value="1"/>
</dbReference>
<dbReference type="GO" id="GO:0004672">
    <property type="term" value="F:protein kinase activity"/>
    <property type="evidence" value="ECO:0007669"/>
    <property type="project" value="InterPro"/>
</dbReference>
<dbReference type="PROSITE" id="PS50125">
    <property type="entry name" value="GUANYLATE_CYCLASE_2"/>
    <property type="match status" value="1"/>
</dbReference>
<reference evidence="20" key="1">
    <citation type="submission" date="2017-02" db="UniProtKB">
        <authorList>
            <consortium name="WormBaseParasite"/>
        </authorList>
    </citation>
    <scope>IDENTIFICATION</scope>
</reference>
<dbReference type="FunFam" id="3.30.70.1230:FF:000023">
    <property type="entry name" value="Guanylate cyclase"/>
    <property type="match status" value="1"/>
</dbReference>
<feature type="signal peptide" evidence="16">
    <location>
        <begin position="1"/>
        <end position="29"/>
    </location>
</feature>
<dbReference type="GO" id="GO:0001653">
    <property type="term" value="F:peptide receptor activity"/>
    <property type="evidence" value="ECO:0007669"/>
    <property type="project" value="TreeGrafter"/>
</dbReference>
<dbReference type="PANTHER" id="PTHR11920">
    <property type="entry name" value="GUANYLYL CYCLASE"/>
    <property type="match status" value="1"/>
</dbReference>
<dbReference type="STRING" id="174720.A0A0N5B2T4"/>
<dbReference type="PROSITE" id="PS00452">
    <property type="entry name" value="GUANYLATE_CYCLASE_1"/>
    <property type="match status" value="1"/>
</dbReference>
<dbReference type="Pfam" id="PF01094">
    <property type="entry name" value="ANF_receptor"/>
    <property type="match status" value="1"/>
</dbReference>
<comment type="subcellular location">
    <subcellularLocation>
        <location evidence="2">Membrane</location>
        <topology evidence="2">Single-pass type I membrane protein</topology>
    </subcellularLocation>
</comment>
<evidence type="ECO:0000259" key="17">
    <source>
        <dbReference type="PROSITE" id="PS50011"/>
    </source>
</evidence>
<evidence type="ECO:0000256" key="3">
    <source>
        <dbReference type="ARBA" id="ARBA00012202"/>
    </source>
</evidence>
<keyword evidence="4 15" id="KW-0812">Transmembrane</keyword>
<keyword evidence="7 15" id="KW-1133">Transmembrane helix</keyword>
<dbReference type="GO" id="GO:0007168">
    <property type="term" value="P:receptor guanylyl cyclase signaling pathway"/>
    <property type="evidence" value="ECO:0007669"/>
    <property type="project" value="TreeGrafter"/>
</dbReference>
<dbReference type="Pfam" id="PF00211">
    <property type="entry name" value="Guanylate_cyc"/>
    <property type="match status" value="1"/>
</dbReference>
<evidence type="ECO:0000256" key="2">
    <source>
        <dbReference type="ARBA" id="ARBA00004479"/>
    </source>
</evidence>
<dbReference type="InterPro" id="IPR001828">
    <property type="entry name" value="ANF_lig-bd_rcpt"/>
</dbReference>
<dbReference type="Gene3D" id="1.10.510.10">
    <property type="entry name" value="Transferase(Phosphotransferase) domain 1"/>
    <property type="match status" value="1"/>
</dbReference>
<protein>
    <recommendedName>
        <fullName evidence="3 14">Guanylate cyclase</fullName>
        <ecNumber evidence="3 14">4.6.1.2</ecNumber>
    </recommendedName>
</protein>
<dbReference type="CDD" id="cd06352">
    <property type="entry name" value="PBP1_NPR_GC-like"/>
    <property type="match status" value="1"/>
</dbReference>